<proteinExistence type="predicted"/>
<dbReference type="EMBL" id="JWZX01003082">
    <property type="protein sequence ID" value="KOO24547.1"/>
    <property type="molecule type" value="Genomic_DNA"/>
</dbReference>
<feature type="region of interest" description="Disordered" evidence="1">
    <location>
        <begin position="1"/>
        <end position="55"/>
    </location>
</feature>
<comment type="caution">
    <text evidence="2">The sequence shown here is derived from an EMBL/GenBank/DDBJ whole genome shotgun (WGS) entry which is preliminary data.</text>
</comment>
<evidence type="ECO:0000256" key="1">
    <source>
        <dbReference type="SAM" id="MobiDB-lite"/>
    </source>
</evidence>
<evidence type="ECO:0000313" key="3">
    <source>
        <dbReference type="Proteomes" id="UP000037460"/>
    </source>
</evidence>
<name>A0A0M0JDX9_9EUKA</name>
<accession>A0A0M0JDX9</accession>
<evidence type="ECO:0000313" key="2">
    <source>
        <dbReference type="EMBL" id="KOO24547.1"/>
    </source>
</evidence>
<gene>
    <name evidence="2" type="ORF">Ctob_002636</name>
</gene>
<reference evidence="3" key="1">
    <citation type="journal article" date="2015" name="PLoS Genet.">
        <title>Genome Sequence and Transcriptome Analyses of Chrysochromulina tobin: Metabolic Tools for Enhanced Algal Fitness in the Prominent Order Prymnesiales (Haptophyceae).</title>
        <authorList>
            <person name="Hovde B.T."/>
            <person name="Deodato C.R."/>
            <person name="Hunsperger H.M."/>
            <person name="Ryken S.A."/>
            <person name="Yost W."/>
            <person name="Jha R.K."/>
            <person name="Patterson J."/>
            <person name="Monnat R.J. Jr."/>
            <person name="Barlow S.B."/>
            <person name="Starkenburg S.R."/>
            <person name="Cattolico R.A."/>
        </authorList>
    </citation>
    <scope>NUCLEOTIDE SEQUENCE</scope>
    <source>
        <strain evidence="3">CCMP291</strain>
    </source>
</reference>
<feature type="region of interest" description="Disordered" evidence="1">
    <location>
        <begin position="104"/>
        <end position="126"/>
    </location>
</feature>
<keyword evidence="3" id="KW-1185">Reference proteome</keyword>
<feature type="non-terminal residue" evidence="2">
    <location>
        <position position="126"/>
    </location>
</feature>
<feature type="non-terminal residue" evidence="2">
    <location>
        <position position="1"/>
    </location>
</feature>
<dbReference type="AlphaFoldDB" id="A0A0M0JDX9"/>
<sequence>KNLHPDPVRGNRGRHLRTPPTQPGGSAAGAGLRRTRAASRAGIGARQQPLRGGDDCEARRVETRWRGAARGDNRAIVASPNYSRTPSPTSPCNALMLPCHRARRGGVGDAGGIKPACTDAPDGARP</sequence>
<organism evidence="2 3">
    <name type="scientific">Chrysochromulina tobinii</name>
    <dbReference type="NCBI Taxonomy" id="1460289"/>
    <lineage>
        <taxon>Eukaryota</taxon>
        <taxon>Haptista</taxon>
        <taxon>Haptophyta</taxon>
        <taxon>Prymnesiophyceae</taxon>
        <taxon>Prymnesiales</taxon>
        <taxon>Chrysochromulinaceae</taxon>
        <taxon>Chrysochromulina</taxon>
    </lineage>
</organism>
<protein>
    <submittedName>
        <fullName evidence="2">Uncharacterized protein</fullName>
    </submittedName>
</protein>
<dbReference type="Proteomes" id="UP000037460">
    <property type="component" value="Unassembled WGS sequence"/>
</dbReference>